<dbReference type="AlphaFoldDB" id="N2BHE2"/>
<name>N2BHE2_9HELI</name>
<gene>
    <name evidence="2" type="ORF">C826_00177</name>
</gene>
<proteinExistence type="predicted"/>
<protein>
    <submittedName>
        <fullName evidence="2">Uncharacterized protein</fullName>
    </submittedName>
</protein>
<sequence length="51" mass="5877">MWKLLENISLGFFVITLYSIMNLNLEASVLVSLCFSVGVMSIAIYYERKKQ</sequence>
<comment type="caution">
    <text evidence="2">The sequence shown here is derived from an EMBL/GenBank/DDBJ whole genome shotgun (WGS) entry which is preliminary data.</text>
</comment>
<evidence type="ECO:0000256" key="1">
    <source>
        <dbReference type="SAM" id="Phobius"/>
    </source>
</evidence>
<feature type="transmembrane region" description="Helical" evidence="1">
    <location>
        <begin position="27"/>
        <end position="46"/>
    </location>
</feature>
<dbReference type="Proteomes" id="UP000012527">
    <property type="component" value="Unassembled WGS sequence"/>
</dbReference>
<keyword evidence="1" id="KW-1133">Transmembrane helix</keyword>
<accession>N2BHE2</accession>
<reference evidence="2 3" key="1">
    <citation type="submission" date="2013-02" db="EMBL/GenBank/DDBJ databases">
        <title>The Genome Sequence of Helicobacter bilis WiWa.</title>
        <authorList>
            <consortium name="The Broad Institute Genome Sequencing Platform"/>
            <person name="Ward D."/>
            <person name="Overstreet A.-M.C."/>
            <person name="Ramer-Tait A.E."/>
            <person name="Phillips G.J."/>
            <person name="Wannemuehler M.J."/>
            <person name="Walker B."/>
            <person name="Young S.K."/>
            <person name="Zeng Q."/>
            <person name="Gargeya S."/>
            <person name="Fitzgerald M."/>
            <person name="Haas B."/>
            <person name="Abouelleil A."/>
            <person name="Alvarado L."/>
            <person name="Arachchi H.M."/>
            <person name="Berlin A.M."/>
            <person name="Chapman S.B."/>
            <person name="Dewar J."/>
            <person name="Goldberg J."/>
            <person name="Griggs A."/>
            <person name="Gujja S."/>
            <person name="Hansen M."/>
            <person name="Howarth C."/>
            <person name="Imamovic A."/>
            <person name="Larimer J."/>
            <person name="McCowan C."/>
            <person name="Murphy C."/>
            <person name="Neiman D."/>
            <person name="Pearson M."/>
            <person name="Priest M."/>
            <person name="Roberts A."/>
            <person name="Saif S."/>
            <person name="Shea T."/>
            <person name="Sisk P."/>
            <person name="Sykes S."/>
            <person name="Wortman J."/>
            <person name="Nusbaum C."/>
            <person name="Birren B."/>
        </authorList>
    </citation>
    <scope>NUCLEOTIDE SEQUENCE [LARGE SCALE GENOMIC DNA]</scope>
    <source>
        <strain evidence="2 3">WiWa</strain>
    </source>
</reference>
<organism evidence="2 3">
    <name type="scientific">Helicobacter bilis WiWa</name>
    <dbReference type="NCBI Taxonomy" id="1235804"/>
    <lineage>
        <taxon>Bacteria</taxon>
        <taxon>Pseudomonadati</taxon>
        <taxon>Campylobacterota</taxon>
        <taxon>Epsilonproteobacteria</taxon>
        <taxon>Campylobacterales</taxon>
        <taxon>Helicobacteraceae</taxon>
        <taxon>Helicobacter</taxon>
    </lineage>
</organism>
<dbReference type="EMBL" id="AQFW01000004">
    <property type="protein sequence ID" value="EMZ41167.1"/>
    <property type="molecule type" value="Genomic_DNA"/>
</dbReference>
<dbReference type="HOGENOM" id="CLU_213707_0_0_7"/>
<keyword evidence="1" id="KW-0812">Transmembrane</keyword>
<keyword evidence="1" id="KW-0472">Membrane</keyword>
<evidence type="ECO:0000313" key="2">
    <source>
        <dbReference type="EMBL" id="EMZ41167.1"/>
    </source>
</evidence>
<feature type="transmembrane region" description="Helical" evidence="1">
    <location>
        <begin position="5"/>
        <end position="21"/>
    </location>
</feature>
<evidence type="ECO:0000313" key="3">
    <source>
        <dbReference type="Proteomes" id="UP000012527"/>
    </source>
</evidence>